<evidence type="ECO:0000313" key="1">
    <source>
        <dbReference type="EMBL" id="KQC85468.1"/>
    </source>
</evidence>
<dbReference type="EMBL" id="LLKB01000005">
    <property type="protein sequence ID" value="KQC85468.1"/>
    <property type="molecule type" value="Genomic_DNA"/>
</dbReference>
<name>A0AAW3JS23_9FIRM</name>
<gene>
    <name evidence="1" type="ORF">APZ18_12370</name>
</gene>
<dbReference type="AlphaFoldDB" id="A0AAW3JS23"/>
<evidence type="ECO:0008006" key="3">
    <source>
        <dbReference type="Google" id="ProtNLM"/>
    </source>
</evidence>
<protein>
    <recommendedName>
        <fullName evidence="3">Addiction module component</fullName>
    </recommendedName>
</protein>
<reference evidence="1 2" key="1">
    <citation type="submission" date="2015-10" db="EMBL/GenBank/DDBJ databases">
        <title>Butyribacter intestini gen. nov., sp. nov., a butyric acid-producing bacterium of the family Lachnospiraceae isolated from the human faeces.</title>
        <authorList>
            <person name="Zou Y."/>
            <person name="Xue W."/>
            <person name="Luo G."/>
            <person name="Lv M."/>
        </authorList>
    </citation>
    <scope>NUCLEOTIDE SEQUENCE [LARGE SCALE GENOMIC DNA]</scope>
    <source>
        <strain evidence="1 2">TF01-11</strain>
    </source>
</reference>
<comment type="caution">
    <text evidence="1">The sequence shown here is derived from an EMBL/GenBank/DDBJ whole genome shotgun (WGS) entry which is preliminary data.</text>
</comment>
<keyword evidence="2" id="KW-1185">Reference proteome</keyword>
<evidence type="ECO:0000313" key="2">
    <source>
        <dbReference type="Proteomes" id="UP000050833"/>
    </source>
</evidence>
<proteinExistence type="predicted"/>
<dbReference type="Proteomes" id="UP000050833">
    <property type="component" value="Unassembled WGS sequence"/>
</dbReference>
<dbReference type="RefSeq" id="WP_022014336.1">
    <property type="nucleotide sequence ID" value="NZ_DBGBRS010000067.1"/>
</dbReference>
<sequence>MDAIKERIVGAVSIMDEDAAKEVWNFIIDYIPKHTWSDIEEVEPDEWDKAMITDIQTNPDCKEFVSEAEALKELELD</sequence>
<accession>A0AAW3JS23</accession>
<organism evidence="1 2">
    <name type="scientific">Butyribacter intestini</name>
    <dbReference type="NCBI Taxonomy" id="1703332"/>
    <lineage>
        <taxon>Bacteria</taxon>
        <taxon>Bacillati</taxon>
        <taxon>Bacillota</taxon>
        <taxon>Clostridia</taxon>
        <taxon>Lachnospirales</taxon>
        <taxon>Lachnospiraceae</taxon>
        <taxon>Butyribacter</taxon>
    </lineage>
</organism>